<feature type="non-terminal residue" evidence="2">
    <location>
        <position position="1"/>
    </location>
</feature>
<dbReference type="Proteomes" id="UP001154282">
    <property type="component" value="Unassembled WGS sequence"/>
</dbReference>
<dbReference type="EMBL" id="CAMGYJ010000005">
    <property type="protein sequence ID" value="CAI0416213.1"/>
    <property type="molecule type" value="Genomic_DNA"/>
</dbReference>
<evidence type="ECO:0000313" key="2">
    <source>
        <dbReference type="EMBL" id="CAI0416213.1"/>
    </source>
</evidence>
<reference evidence="2" key="1">
    <citation type="submission" date="2022-08" db="EMBL/GenBank/DDBJ databases">
        <authorList>
            <person name="Gutierrez-Valencia J."/>
        </authorList>
    </citation>
    <scope>NUCLEOTIDE SEQUENCE</scope>
</reference>
<dbReference type="AlphaFoldDB" id="A0AAV0K252"/>
<proteinExistence type="predicted"/>
<feature type="compositionally biased region" description="Low complexity" evidence="1">
    <location>
        <begin position="14"/>
        <end position="31"/>
    </location>
</feature>
<keyword evidence="3" id="KW-1185">Reference proteome</keyword>
<gene>
    <name evidence="2" type="ORF">LITE_LOCUS16891</name>
</gene>
<comment type="caution">
    <text evidence="2">The sequence shown here is derived from an EMBL/GenBank/DDBJ whole genome shotgun (WGS) entry which is preliminary data.</text>
</comment>
<feature type="region of interest" description="Disordered" evidence="1">
    <location>
        <begin position="1"/>
        <end position="95"/>
    </location>
</feature>
<feature type="compositionally biased region" description="Low complexity" evidence="1">
    <location>
        <begin position="43"/>
        <end position="66"/>
    </location>
</feature>
<evidence type="ECO:0000313" key="3">
    <source>
        <dbReference type="Proteomes" id="UP001154282"/>
    </source>
</evidence>
<feature type="compositionally biased region" description="Pro residues" evidence="1">
    <location>
        <begin position="75"/>
        <end position="88"/>
    </location>
</feature>
<sequence>GRTAGAKRPPPRSSRPGATATSSSTGETSARPTGNRSPPPSTPSMASPRRPTAPMSSARTGSTPSRRSTRSRRPGSPPPTVSSPPPGPSSTDWTA</sequence>
<protein>
    <submittedName>
        <fullName evidence="2">Uncharacterized protein</fullName>
    </submittedName>
</protein>
<name>A0AAV0K252_9ROSI</name>
<accession>A0AAV0K252</accession>
<evidence type="ECO:0000256" key="1">
    <source>
        <dbReference type="SAM" id="MobiDB-lite"/>
    </source>
</evidence>
<organism evidence="2 3">
    <name type="scientific">Linum tenue</name>
    <dbReference type="NCBI Taxonomy" id="586396"/>
    <lineage>
        <taxon>Eukaryota</taxon>
        <taxon>Viridiplantae</taxon>
        <taxon>Streptophyta</taxon>
        <taxon>Embryophyta</taxon>
        <taxon>Tracheophyta</taxon>
        <taxon>Spermatophyta</taxon>
        <taxon>Magnoliopsida</taxon>
        <taxon>eudicotyledons</taxon>
        <taxon>Gunneridae</taxon>
        <taxon>Pentapetalae</taxon>
        <taxon>rosids</taxon>
        <taxon>fabids</taxon>
        <taxon>Malpighiales</taxon>
        <taxon>Linaceae</taxon>
        <taxon>Linum</taxon>
    </lineage>
</organism>